<feature type="region of interest" description="Disordered" evidence="1">
    <location>
        <begin position="1618"/>
        <end position="1730"/>
    </location>
</feature>
<feature type="compositionally biased region" description="Basic residues" evidence="1">
    <location>
        <begin position="1443"/>
        <end position="1455"/>
    </location>
</feature>
<evidence type="ECO:0000313" key="3">
    <source>
        <dbReference type="Proteomes" id="UP000075886"/>
    </source>
</evidence>
<dbReference type="EMBL" id="AXCN02000031">
    <property type="status" value="NOT_ANNOTATED_CDS"/>
    <property type="molecule type" value="Genomic_DNA"/>
</dbReference>
<reference evidence="3" key="1">
    <citation type="submission" date="2014-01" db="EMBL/GenBank/DDBJ databases">
        <title>The Genome Sequence of Anopheles farauti FAR1 (V2).</title>
        <authorList>
            <consortium name="The Broad Institute Genomics Platform"/>
            <person name="Neafsey D.E."/>
            <person name="Besansky N."/>
            <person name="Howell P."/>
            <person name="Walton C."/>
            <person name="Young S.K."/>
            <person name="Zeng Q."/>
            <person name="Gargeya S."/>
            <person name="Fitzgerald M."/>
            <person name="Haas B."/>
            <person name="Abouelleil A."/>
            <person name="Allen A.W."/>
            <person name="Alvarado L."/>
            <person name="Arachchi H.M."/>
            <person name="Berlin A.M."/>
            <person name="Chapman S.B."/>
            <person name="Gainer-Dewar J."/>
            <person name="Goldberg J."/>
            <person name="Griggs A."/>
            <person name="Gujja S."/>
            <person name="Hansen M."/>
            <person name="Howarth C."/>
            <person name="Imamovic A."/>
            <person name="Ireland A."/>
            <person name="Larimer J."/>
            <person name="McCowan C."/>
            <person name="Murphy C."/>
            <person name="Pearson M."/>
            <person name="Poon T.W."/>
            <person name="Priest M."/>
            <person name="Roberts A."/>
            <person name="Saif S."/>
            <person name="Shea T."/>
            <person name="Sisk P."/>
            <person name="Sykes S."/>
            <person name="Wortman J."/>
            <person name="Nusbaum C."/>
            <person name="Birren B."/>
        </authorList>
    </citation>
    <scope>NUCLEOTIDE SEQUENCE [LARGE SCALE GENOMIC DNA]</scope>
    <source>
        <strain evidence="3">FAR1</strain>
    </source>
</reference>
<dbReference type="EnsemblMetazoa" id="AFAF020347-RA">
    <property type="protein sequence ID" value="AFAF020347-PA"/>
    <property type="gene ID" value="AFAF020347"/>
</dbReference>
<sequence>MIVATVVSFFRSHAPCRKIMSSMQAFKEQTLKVRREIQLSSDSKSLLHALQESKRSLNKFINKPNHAACAAYLAKDLLDWLSLKEDHELEMGATKECITLLDDFLAVCHRAEKNTRQYFVTRLYNSIIALNSKPNKRRMMLLLARLMSRFPPVEEQAELFGRVIRVVLKTIQEAKSAAVSSESELIKEGIDLVIEMQRNSLVHAAGAAPNSDGVRQYAMTLFREVFDNGMAVLCRLYAISAKKADLLYETIIDTMRTTVRPNELELISLFSDAVSFLESILAYAGGEHSDYCRFAQFITIFEGIEREPYARCYCLLCSLLQLVRQDTLTKHQIERLNKQVRALLDGFSVPNPLVVRVAICLTCQLILHLYRLPQETILEISQESIDLFQTLMQFVRYCPKETVSELCRHCASSRRHLADKQLGIILHLHMVQAKTGITISVGKVFSVIKQKLTLLEELDCERKQSLIDHTMRQSVSCIKHVLTTMRATGNAQDENVSAIVQVLKLMITVQNRYRFDYLPDLQLVRLLENSYIDRDPGTGTDSCWPAVSVRMLKLLLTIREQPAANGEERHASTINAIVRTIMCYQINAPETDPIRTMTVVQLYENSSYDTHGFAFDCMPSRTEKFTILAEEMTLAAKYKTSNMLPVWEYLFEMAKIGEIHPNCLTFGMALHGISENDVNNLPEPMMDTIRDALATFRPATELERVKCCASRAILAYHTFSLNSRAAIQRLQQLPCKVEHFRSNGIDAVLLECQLERESQLHAQMEAIRVQYTELLTALASDSYRSLWVLPSIAQISSVMDNTARLLHLNYHPHRAVELQLVNLLLVAQRETERPLDQCAALGFLLEHHTLTDVALSSFRQIGGESFNSLELLAKRAARLLPPSDGSLDDIPDNRKFPLLNLYLSLAVYLAAREKHTQALRLIQRALSHLDKAADTKKTIGPLVQGRAAQIIFRLATEYGLPWPETVSPVAFLNRMLKCFNELQKMATEHTFAVSLATLDMTVAVLQHLIVRYDTGPLVEPQVEQLLRFALRRAASLRAIQLLLLYGQMCTDMEKLDRCKLALGYLSRLLMLTPIMFRSKEEDEIMSKELLRPDSQQTGHDKAIHSLQKSHSIGMEIVDDGRDAPKPTSLQALLQRRPLLSTGNETLYHEAVVGEYLMFHHSSNCDCRYCAYPQYKSFAFLTVSLATRLSVLQNGIPSERIEQCYRTLVEHWRGHMFSNFTSWAVPAYRTDLTVAVIQTLLQRAQFLVRQVRYDAAREAYGWALELIDPKVHDPAIEEDVRFEMQALEMLVERAANGCRPRQKQTRAMIQLRFKELLERDNKTNDETPEVMKLTTKMATMNVKSRTVAPPKTVDRVNELLRQAASRRHQLKTSGDGMLCTDGPDATSKRAYSASARKPKTVSIFVDSPPERHAARKEPTVPATVDRNIKTTTSKTVDIKDAKKSATKKGHQKATRTGKRELMAESLAPTTPTHKDGGSDSYRAALLKGTPMCTPPSRTVTTGIAATTGRKIRRLVVDDFPSLSESSDTDANTPQVAQRTRKQTDSPALNGSFRDVLVLGGPQGGSTKDDSVVIVLDDSNEVSHQSEEAIESSFDHSHAVSVDKRNGLALKCYSDRKRMLGSGCSGTQSATKRRTPLSLAATKTKLRFDDPSPEHVSGNSAADDDVALMKAPGLESKKKESKGSSSVRSRIETVHMPPLPKSPPSVSKGSVERVEPRVSSIASRTRLRRKLI</sequence>
<reference evidence="2" key="2">
    <citation type="submission" date="2020-05" db="UniProtKB">
        <authorList>
            <consortium name="EnsemblMetazoa"/>
        </authorList>
    </citation>
    <scope>IDENTIFICATION</scope>
    <source>
        <strain evidence="2">FAR1</strain>
    </source>
</reference>
<evidence type="ECO:0000313" key="2">
    <source>
        <dbReference type="EnsemblMetazoa" id="AFAF020347-PA"/>
    </source>
</evidence>
<organism evidence="2 3">
    <name type="scientific">Anopheles farauti</name>
    <dbReference type="NCBI Taxonomy" id="69004"/>
    <lineage>
        <taxon>Eukaryota</taxon>
        <taxon>Metazoa</taxon>
        <taxon>Ecdysozoa</taxon>
        <taxon>Arthropoda</taxon>
        <taxon>Hexapoda</taxon>
        <taxon>Insecta</taxon>
        <taxon>Pterygota</taxon>
        <taxon>Neoptera</taxon>
        <taxon>Endopterygota</taxon>
        <taxon>Diptera</taxon>
        <taxon>Nematocera</taxon>
        <taxon>Culicoidea</taxon>
        <taxon>Culicidae</taxon>
        <taxon>Anophelinae</taxon>
        <taxon>Anopheles</taxon>
    </lineage>
</organism>
<feature type="region of interest" description="Disordered" evidence="1">
    <location>
        <begin position="1520"/>
        <end position="1567"/>
    </location>
</feature>
<evidence type="ECO:0000256" key="1">
    <source>
        <dbReference type="SAM" id="MobiDB-lite"/>
    </source>
</evidence>
<feature type="region of interest" description="Disordered" evidence="1">
    <location>
        <begin position="1436"/>
        <end position="1477"/>
    </location>
</feature>
<keyword evidence="3" id="KW-1185">Reference proteome</keyword>
<name>A0A182R064_9DIPT</name>
<accession>A0A182R064</accession>
<dbReference type="STRING" id="69004.A0A182R064"/>
<dbReference type="VEuPathDB" id="VectorBase:AFAF020347"/>
<proteinExistence type="predicted"/>
<protein>
    <submittedName>
        <fullName evidence="2">Uncharacterized protein</fullName>
    </submittedName>
</protein>
<feature type="compositionally biased region" description="Polar residues" evidence="1">
    <location>
        <begin position="1521"/>
        <end position="1536"/>
    </location>
</feature>
<dbReference type="Proteomes" id="UP000075886">
    <property type="component" value="Unassembled WGS sequence"/>
</dbReference>